<proteinExistence type="predicted"/>
<dbReference type="PROSITE" id="PS51257">
    <property type="entry name" value="PROKAR_LIPOPROTEIN"/>
    <property type="match status" value="1"/>
</dbReference>
<evidence type="ECO:0008006" key="5">
    <source>
        <dbReference type="Google" id="ProtNLM"/>
    </source>
</evidence>
<name>A0AAJ2P791_9BACT</name>
<dbReference type="RefSeq" id="WP_318051515.1">
    <property type="nucleotide sequence ID" value="NZ_JAWPES010000019.1"/>
</dbReference>
<organism evidence="3 4">
    <name type="scientific">Mesomycoplasma ovipneumoniae</name>
    <dbReference type="NCBI Taxonomy" id="29562"/>
    <lineage>
        <taxon>Bacteria</taxon>
        <taxon>Bacillati</taxon>
        <taxon>Mycoplasmatota</taxon>
        <taxon>Mycoplasmoidales</taxon>
        <taxon>Metamycoplasmataceae</taxon>
        <taxon>Mesomycoplasma</taxon>
    </lineage>
</organism>
<keyword evidence="2" id="KW-1133">Transmembrane helix</keyword>
<keyword evidence="2" id="KW-0472">Membrane</keyword>
<dbReference type="EMBL" id="JAWPFC010000001">
    <property type="protein sequence ID" value="MDW2893170.1"/>
    <property type="molecule type" value="Genomic_DNA"/>
</dbReference>
<dbReference type="AlphaFoldDB" id="A0AAJ2P791"/>
<evidence type="ECO:0000313" key="3">
    <source>
        <dbReference type="EMBL" id="MDW2893170.1"/>
    </source>
</evidence>
<keyword evidence="1" id="KW-0175">Coiled coil</keyword>
<feature type="transmembrane region" description="Helical" evidence="2">
    <location>
        <begin position="12"/>
        <end position="33"/>
    </location>
</feature>
<evidence type="ECO:0000256" key="1">
    <source>
        <dbReference type="SAM" id="Coils"/>
    </source>
</evidence>
<dbReference type="Proteomes" id="UP001286563">
    <property type="component" value="Unassembled WGS sequence"/>
</dbReference>
<evidence type="ECO:0000313" key="4">
    <source>
        <dbReference type="Proteomes" id="UP001286563"/>
    </source>
</evidence>
<accession>A0AAJ2P791</accession>
<gene>
    <name evidence="3" type="ORF">R7U35_00415</name>
</gene>
<reference evidence="3" key="1">
    <citation type="submission" date="2023-10" db="EMBL/GenBank/DDBJ databases">
        <title>Genome sequences of Mycoplasma ovipneumoniae isolated from goats.</title>
        <authorList>
            <person name="Spergser J."/>
        </authorList>
    </citation>
    <scope>NUCLEOTIDE SEQUENCE</scope>
    <source>
        <strain evidence="3">168</strain>
    </source>
</reference>
<keyword evidence="2" id="KW-0812">Transmembrane</keyword>
<evidence type="ECO:0000256" key="2">
    <source>
        <dbReference type="SAM" id="Phobius"/>
    </source>
</evidence>
<protein>
    <recommendedName>
        <fullName evidence="5">Lipoprotein</fullName>
    </recommendedName>
</protein>
<feature type="coiled-coil region" evidence="1">
    <location>
        <begin position="248"/>
        <end position="314"/>
    </location>
</feature>
<comment type="caution">
    <text evidence="3">The sequence shown here is derived from an EMBL/GenBank/DDBJ whole genome shotgun (WGS) entry which is preliminary data.</text>
</comment>
<sequence length="407" mass="48074">MHKLKKNIKILLFFKLTWILPVFLFVSCFKININSIHSQNNGKLKSSTDKLKPFVFETIMKGLPKNQAKPTTKFSGILDQSKIEELKIGQIDEKAYFGLEEILVQFFNTFNSDMDFSQKKVLFLSLKEKIKNIDLTLDLGANDDGQYFDENLGLINITDLNINNLDDQKFYEEQISIYKSKSLDEFLKNKEKHLFIEEKLIAEKRQWNPAVKLIFHINIARFYLYFIKLSQELTRNIIILIIDFAIKLDDSKKEESKISQQINELFEQKENLKIKSEKEQEKNKPAKSDSSTLVQKIDQEIKALKEKLKTVKENNFLTLKSLVKEMNQFLKEFFDPKIHYSMNSEYVFQNEPQLYINNQLAYGKFFQFFTENLKDKYDEFRIDSPFSIMGEDKTNLVKKYILPLIKD</sequence>